<evidence type="ECO:0000313" key="2">
    <source>
        <dbReference type="EMBL" id="SDI52845.1"/>
    </source>
</evidence>
<name>A0A1G8LB13_9RHOO</name>
<accession>A0A1G8LB13</accession>
<keyword evidence="1" id="KW-1133">Transmembrane helix</keyword>
<dbReference type="Proteomes" id="UP000198607">
    <property type="component" value="Unassembled WGS sequence"/>
</dbReference>
<proteinExistence type="predicted"/>
<dbReference type="STRING" id="83767.SAMN05660652_03590"/>
<gene>
    <name evidence="2" type="ORF">SAMN05660652_03590</name>
</gene>
<keyword evidence="1" id="KW-0812">Transmembrane</keyword>
<dbReference type="RefSeq" id="WP_091939722.1">
    <property type="nucleotide sequence ID" value="NZ_FNCY01000021.1"/>
</dbReference>
<reference evidence="2 3" key="1">
    <citation type="submission" date="2016-10" db="EMBL/GenBank/DDBJ databases">
        <authorList>
            <person name="de Groot N.N."/>
        </authorList>
    </citation>
    <scope>NUCLEOTIDE SEQUENCE [LARGE SCALE GENOMIC DNA]</scope>
    <source>
        <strain evidence="2 3">DSM 5885</strain>
    </source>
</reference>
<dbReference type="EMBL" id="FNCY01000021">
    <property type="protein sequence ID" value="SDI52845.1"/>
    <property type="molecule type" value="Genomic_DNA"/>
</dbReference>
<dbReference type="AlphaFoldDB" id="A0A1G8LB13"/>
<feature type="transmembrane region" description="Helical" evidence="1">
    <location>
        <begin position="9"/>
        <end position="28"/>
    </location>
</feature>
<organism evidence="2 3">
    <name type="scientific">Propionivibrio dicarboxylicus</name>
    <dbReference type="NCBI Taxonomy" id="83767"/>
    <lineage>
        <taxon>Bacteria</taxon>
        <taxon>Pseudomonadati</taxon>
        <taxon>Pseudomonadota</taxon>
        <taxon>Betaproteobacteria</taxon>
        <taxon>Rhodocyclales</taxon>
        <taxon>Rhodocyclaceae</taxon>
        <taxon>Propionivibrio</taxon>
    </lineage>
</organism>
<keyword evidence="1" id="KW-0472">Membrane</keyword>
<keyword evidence="3" id="KW-1185">Reference proteome</keyword>
<protein>
    <submittedName>
        <fullName evidence="2">Uncharacterized protein</fullName>
    </submittedName>
</protein>
<evidence type="ECO:0000313" key="3">
    <source>
        <dbReference type="Proteomes" id="UP000198607"/>
    </source>
</evidence>
<evidence type="ECO:0000256" key="1">
    <source>
        <dbReference type="SAM" id="Phobius"/>
    </source>
</evidence>
<sequence length="72" mass="8052">MHLEHWQALLIYLATFGVGIGLIVWAHVNPKWQSAESYDALTPFIIGVFLTIAGAVYSVFSIVIFVKAHWHG</sequence>
<feature type="transmembrane region" description="Helical" evidence="1">
    <location>
        <begin position="40"/>
        <end position="66"/>
    </location>
</feature>